<evidence type="ECO:0000313" key="3">
    <source>
        <dbReference type="Proteomes" id="UP000033772"/>
    </source>
</evidence>
<dbReference type="PANTHER" id="PTHR43798:SF33">
    <property type="entry name" value="HYDROLASE, PUTATIVE (AFU_ORTHOLOGUE AFUA_2G14860)-RELATED"/>
    <property type="match status" value="1"/>
</dbReference>
<feature type="domain" description="AB hydrolase-1" evidence="1">
    <location>
        <begin position="39"/>
        <end position="287"/>
    </location>
</feature>
<keyword evidence="3" id="KW-1185">Reference proteome</keyword>
<dbReference type="RefSeq" id="WP_045548111.1">
    <property type="nucleotide sequence ID" value="NZ_JZDQ02000018.1"/>
</dbReference>
<dbReference type="Pfam" id="PF00561">
    <property type="entry name" value="Abhydrolase_1"/>
    <property type="match status" value="1"/>
</dbReference>
<organism evidence="2 3">
    <name type="scientific">Nocardioides luteus</name>
    <dbReference type="NCBI Taxonomy" id="1844"/>
    <lineage>
        <taxon>Bacteria</taxon>
        <taxon>Bacillati</taxon>
        <taxon>Actinomycetota</taxon>
        <taxon>Actinomycetes</taxon>
        <taxon>Propionibacteriales</taxon>
        <taxon>Nocardioidaceae</taxon>
        <taxon>Nocardioides</taxon>
    </lineage>
</organism>
<dbReference type="InterPro" id="IPR050266">
    <property type="entry name" value="AB_hydrolase_sf"/>
</dbReference>
<dbReference type="InterPro" id="IPR000073">
    <property type="entry name" value="AB_hydrolase_1"/>
</dbReference>
<dbReference type="OrthoDB" id="5172953at2"/>
<dbReference type="PANTHER" id="PTHR43798">
    <property type="entry name" value="MONOACYLGLYCEROL LIPASE"/>
    <property type="match status" value="1"/>
</dbReference>
<accession>A0A1J4N3I3</accession>
<reference evidence="2" key="1">
    <citation type="submission" date="2016-10" db="EMBL/GenBank/DDBJ databases">
        <title>Draft Genome Sequence of Nocardioides luteus Strain BAFB, an Alkane-Degrading Bacterium Isolated from JP-7 Polluted Soil.</title>
        <authorList>
            <person name="Brown L."/>
            <person name="Ruiz O.N."/>
            <person name="Gunasekera T."/>
        </authorList>
    </citation>
    <scope>NUCLEOTIDE SEQUENCE [LARGE SCALE GENOMIC DNA]</scope>
    <source>
        <strain evidence="2">BAFB</strain>
    </source>
</reference>
<dbReference type="AlphaFoldDB" id="A0A1J4N3I3"/>
<comment type="caution">
    <text evidence="2">The sequence shown here is derived from an EMBL/GenBank/DDBJ whole genome shotgun (WGS) entry which is preliminary data.</text>
</comment>
<dbReference type="Proteomes" id="UP000033772">
    <property type="component" value="Unassembled WGS sequence"/>
</dbReference>
<evidence type="ECO:0000313" key="2">
    <source>
        <dbReference type="EMBL" id="OIJ26124.1"/>
    </source>
</evidence>
<sequence>MTVPRAMAESTVAFRDVLSDDGTLIRAWTNDPEGVIDGPTVLLCNGLGTSPWNWPALLHTSCGVRVVSWQHRGTSGSARPKDLEQTTSRHFAEDALSVMDAFALLRPVVMGWSIGVNTAFELAADHPERVAGIFGVAGVPGDTFKSMLGPLPLPAPAAAVVTRTAAKVLRRTGSLITPVATRLELGPRAIEMFSKAGLIGKVPDPELAAAALAEFLTTPVEWYFHLALRTSQRRSVSPRRIKVPVVLVAGTRDLIAGARHMSRVAAGLRNGTFVELDGTHFVQMEQPDRVHQLLLGFLARVAEHQRA</sequence>
<dbReference type="STRING" id="1844.UG56_013950"/>
<evidence type="ECO:0000259" key="1">
    <source>
        <dbReference type="Pfam" id="PF00561"/>
    </source>
</evidence>
<proteinExistence type="predicted"/>
<dbReference type="SUPFAM" id="SSF53474">
    <property type="entry name" value="alpha/beta-Hydrolases"/>
    <property type="match status" value="1"/>
</dbReference>
<name>A0A1J4N3I3_9ACTN</name>
<dbReference type="GO" id="GO:0016020">
    <property type="term" value="C:membrane"/>
    <property type="evidence" value="ECO:0007669"/>
    <property type="project" value="TreeGrafter"/>
</dbReference>
<keyword evidence="2" id="KW-0378">Hydrolase</keyword>
<dbReference type="EMBL" id="JZDQ02000018">
    <property type="protein sequence ID" value="OIJ26124.1"/>
    <property type="molecule type" value="Genomic_DNA"/>
</dbReference>
<dbReference type="InterPro" id="IPR029058">
    <property type="entry name" value="AB_hydrolase_fold"/>
</dbReference>
<dbReference type="Gene3D" id="3.40.50.1820">
    <property type="entry name" value="alpha/beta hydrolase"/>
    <property type="match status" value="1"/>
</dbReference>
<protein>
    <submittedName>
        <fullName evidence="2">Alpha/beta hydrolase</fullName>
    </submittedName>
</protein>
<gene>
    <name evidence="2" type="ORF">UG56_013950</name>
</gene>
<dbReference type="GO" id="GO:0016787">
    <property type="term" value="F:hydrolase activity"/>
    <property type="evidence" value="ECO:0007669"/>
    <property type="project" value="UniProtKB-KW"/>
</dbReference>